<feature type="compositionally biased region" description="Basic and acidic residues" evidence="2">
    <location>
        <begin position="1233"/>
        <end position="1243"/>
    </location>
</feature>
<dbReference type="PROSITE" id="PS51257">
    <property type="entry name" value="PROKAR_LIPOPROTEIN"/>
    <property type="match status" value="1"/>
</dbReference>
<dbReference type="SUPFAM" id="SSF52540">
    <property type="entry name" value="P-loop containing nucleoside triphosphate hydrolases"/>
    <property type="match status" value="1"/>
</dbReference>
<keyword evidence="4" id="KW-0547">Nucleotide-binding</keyword>
<reference evidence="4 5" key="1">
    <citation type="submission" date="2021-03" db="EMBL/GenBank/DDBJ databases">
        <title>Sequencing the genomes of 1000 actinobacteria strains.</title>
        <authorList>
            <person name="Klenk H.-P."/>
        </authorList>
    </citation>
    <scope>NUCLEOTIDE SEQUENCE [LARGE SCALE GENOMIC DNA]</scope>
    <source>
        <strain evidence="4 5">DSM 24221</strain>
    </source>
</reference>
<evidence type="ECO:0000313" key="5">
    <source>
        <dbReference type="Proteomes" id="UP001519362"/>
    </source>
</evidence>
<protein>
    <submittedName>
        <fullName evidence="4">Energy-coupling factor transporter ATP-binding protein EcfA2</fullName>
    </submittedName>
</protein>
<sequence>MARWKRGIGGAGVASAAAYAFGGACDSSHDHSADHTTSTIAAARYAGSTVTRHTVTDEGISRDDLNVDQLQTWFAGSDPKTGERRGRELTSPATDLVFDATVNSPKSYSLAAVLDPELADAYEALQDRLRDRIVTLWKEELNGRRGAAGAERMELAQVEVVELRHERSRALDAHKHRHLWLNAKVLGRDGKWSSLDSRVMLRFQNVVNAEGDLAARTDPEWIAALAEKGFTLDADGEITELAQVVRPLSRRSNQIEANRAVRLAQWRKANPGQEPGHDVLMAIDRWAWAHQRPNKPDTVDEEEWRDTVRREIADIDPALVTDGNVRPPAPVTSRAIADVDRDDLALRAVTDADNRSAGNGGRFSDFDVRAGAVRAVAAAGIVADRAALDELIEDVAARASEGSTVTLVTEPSIPGHVKHRMATRTLSAKVALADKFDRLAIAGETVEAETVNAVAAESLTDGRTLDAGQTDAAAAIGGTDRLVTVTGPAGTGKTTMLRVARQLLENQGRKMVIVAPTKKAATVAGQETGATASSLHALLHDHGFRWTDTPAGQQWTRLVAGQDDPVTGRVYEGPTKFPLNQGDRIVVDEAGMVDLHTANALADVAAESGAGLAMVGDHLQALPVGHSGAMSLMRSRSTAAVELTAVHRFRTEDGEPDTAWADLSLRVREPGENAEKIAAEIVATGHCVAVSGETEARAHMVDEWLSGHAAGQRVSLVTATHDEAQAISEAIQARRLEHGHLDTDRTAVLQSGQVAYTGDIVQTRRNDQNAGVENRQVWTISDINDSGTVTLTSIEDAGMTRQVDTAYLSEHAHLAYASTVHGVQGETTDRALVGPGVDAAGLYVGLTRGRTHNAAVVIADNDRAAREQLVDAMQRGQIEATIDDSRAAARLDLARAARDTHVPVDETGKTAPWHDKTARPLGHLRRIDEILTDAVDREKALHDQVTRLSETIAIDQAALDEINVKIATGEALSHGTDVDDDAARLLPARDRLMRRLSAAREERGELSREYRKITRRLELAQAEQGIRTVLGSDHAAYEDDARRRALRERYGKDVPAWNDRKARPFGRATSLRALRVATNNDLAKIDAERAERADRIAAAQQIVRTGAGPNGIPLTPEQRERITTSLEGAVAAYDTVVEKHTKLVWRMRGIDRELAFREQLSTSTAAITQRVSTIQTMLEMGVDEEGVTLSERDRQRLARELETATTTVDRAAAEDAARRAATDDHAAAPAGDPRNRDRGPSLG</sequence>
<name>A0ABS4ZLS7_9MICO</name>
<dbReference type="RefSeq" id="WP_165137984.1">
    <property type="nucleotide sequence ID" value="NZ_CP049254.1"/>
</dbReference>
<evidence type="ECO:0000256" key="2">
    <source>
        <dbReference type="SAM" id="MobiDB-lite"/>
    </source>
</evidence>
<keyword evidence="5" id="KW-1185">Reference proteome</keyword>
<dbReference type="Gene3D" id="3.40.50.300">
    <property type="entry name" value="P-loop containing nucleotide triphosphate hydrolases"/>
    <property type="match status" value="2"/>
</dbReference>
<dbReference type="CDD" id="cd18809">
    <property type="entry name" value="SF1_C_RecD"/>
    <property type="match status" value="1"/>
</dbReference>
<dbReference type="Pfam" id="PF08751">
    <property type="entry name" value="TrwC"/>
    <property type="match status" value="1"/>
</dbReference>
<evidence type="ECO:0000259" key="3">
    <source>
        <dbReference type="Pfam" id="PF08751"/>
    </source>
</evidence>
<feature type="region of interest" description="Disordered" evidence="2">
    <location>
        <begin position="1203"/>
        <end position="1243"/>
    </location>
</feature>
<organism evidence="4 5">
    <name type="scientific">Microbacterium amylolyticum</name>
    <dbReference type="NCBI Taxonomy" id="936337"/>
    <lineage>
        <taxon>Bacteria</taxon>
        <taxon>Bacillati</taxon>
        <taxon>Actinomycetota</taxon>
        <taxon>Actinomycetes</taxon>
        <taxon>Micrococcales</taxon>
        <taxon>Microbacteriaceae</taxon>
        <taxon>Microbacterium</taxon>
    </lineage>
</organism>
<dbReference type="EMBL" id="JAGIOL010000002">
    <property type="protein sequence ID" value="MBP2437910.1"/>
    <property type="molecule type" value="Genomic_DNA"/>
</dbReference>
<comment type="caution">
    <text evidence="4">The sequence shown here is derived from an EMBL/GenBank/DDBJ whole genome shotgun (WGS) entry which is preliminary data.</text>
</comment>
<dbReference type="SUPFAM" id="SSF55464">
    <property type="entry name" value="Origin of replication-binding domain, RBD-like"/>
    <property type="match status" value="1"/>
</dbReference>
<keyword evidence="1" id="KW-0175">Coiled coil</keyword>
<feature type="domain" description="TrwC relaxase" evidence="3">
    <location>
        <begin position="42"/>
        <end position="314"/>
    </location>
</feature>
<accession>A0ABS4ZLS7</accession>
<feature type="coiled-coil region" evidence="1">
    <location>
        <begin position="989"/>
        <end position="1023"/>
    </location>
</feature>
<dbReference type="Gene3D" id="2.30.30.940">
    <property type="match status" value="1"/>
</dbReference>
<feature type="compositionally biased region" description="Basic and acidic residues" evidence="2">
    <location>
        <begin position="1211"/>
        <end position="1226"/>
    </location>
</feature>
<gene>
    <name evidence="4" type="ORF">JOF34_002554</name>
</gene>
<evidence type="ECO:0000256" key="1">
    <source>
        <dbReference type="SAM" id="Coils"/>
    </source>
</evidence>
<dbReference type="GO" id="GO:0005524">
    <property type="term" value="F:ATP binding"/>
    <property type="evidence" value="ECO:0007669"/>
    <property type="project" value="UniProtKB-KW"/>
</dbReference>
<dbReference type="Proteomes" id="UP001519362">
    <property type="component" value="Unassembled WGS sequence"/>
</dbReference>
<dbReference type="InterPro" id="IPR027417">
    <property type="entry name" value="P-loop_NTPase"/>
</dbReference>
<proteinExistence type="predicted"/>
<dbReference type="InterPro" id="IPR014862">
    <property type="entry name" value="TrwC"/>
</dbReference>
<evidence type="ECO:0000313" key="4">
    <source>
        <dbReference type="EMBL" id="MBP2437910.1"/>
    </source>
</evidence>
<keyword evidence="4" id="KW-0067">ATP-binding</keyword>
<dbReference type="Pfam" id="PF13604">
    <property type="entry name" value="AAA_30"/>
    <property type="match status" value="1"/>
</dbReference>